<reference evidence="3 4" key="1">
    <citation type="submission" date="2019-03" db="EMBL/GenBank/DDBJ databases">
        <title>Genomic Encyclopedia of Type Strains, Phase IV (KMG-IV): sequencing the most valuable type-strain genomes for metagenomic binning, comparative biology and taxonomic classification.</title>
        <authorList>
            <person name="Goeker M."/>
        </authorList>
    </citation>
    <scope>NUCLEOTIDE SEQUENCE [LARGE SCALE GENOMIC DNA]</scope>
    <source>
        <strain evidence="3 4">DSM 16380</strain>
    </source>
</reference>
<keyword evidence="1" id="KW-0175">Coiled coil</keyword>
<dbReference type="Gene3D" id="3.30.565.40">
    <property type="entry name" value="Fervidobacterium nodosum Rt17-B1 like"/>
    <property type="match status" value="1"/>
</dbReference>
<sequence length="312" mass="35790">MKKTILTLAFSSTLFLVACDDSHLQQKILEGEKQIVQLASDLKKAQLDLQHSHQELDELKIANAALMQAKEELEKIASDFPALQVKTEVLFDQTETLPLTKEANSSHHAESEVTQYFSINTTQVAWLNELLWKETSALYFPQSSLTEIASLSELQDHLRNRYQSMLEEAKEFKFSALNTTLSTHYLGQRNHIVQFEVAQKAYTGGVHGTESYDYINIDTIKKSVIRLDELVPKNHQPKLKSLLWKQYKATRKATFISENEFRISPNFYFEHNALVFSYPAYELGSYAEGIITLRIADSDINELLSPEYQFDQ</sequence>
<gene>
    <name evidence="3" type="ORF">EV693_11317</name>
</gene>
<comment type="caution">
    <text evidence="3">The sequence shown here is derived from an EMBL/GenBank/DDBJ whole genome shotgun (WGS) entry which is preliminary data.</text>
</comment>
<name>A0A4R2N5Y5_9PAST</name>
<feature type="coiled-coil region" evidence="1">
    <location>
        <begin position="42"/>
        <end position="79"/>
    </location>
</feature>
<protein>
    <submittedName>
        <fullName evidence="3">Uncharacterized protein DUF3298</fullName>
    </submittedName>
</protein>
<organism evidence="3 4">
    <name type="scientific">Nicoletella semolina</name>
    <dbReference type="NCBI Taxonomy" id="271160"/>
    <lineage>
        <taxon>Bacteria</taxon>
        <taxon>Pseudomonadati</taxon>
        <taxon>Pseudomonadota</taxon>
        <taxon>Gammaproteobacteria</taxon>
        <taxon>Pasteurellales</taxon>
        <taxon>Pasteurellaceae</taxon>
        <taxon>Nicoletella</taxon>
    </lineage>
</organism>
<dbReference type="Proteomes" id="UP000295537">
    <property type="component" value="Unassembled WGS sequence"/>
</dbReference>
<evidence type="ECO:0000313" key="3">
    <source>
        <dbReference type="EMBL" id="TCP16218.1"/>
    </source>
</evidence>
<feature type="domain" description="DUF3298" evidence="2">
    <location>
        <begin position="233"/>
        <end position="295"/>
    </location>
</feature>
<dbReference type="InterPro" id="IPR037126">
    <property type="entry name" value="PdaC/RsiV-like_sf"/>
</dbReference>
<evidence type="ECO:0000256" key="1">
    <source>
        <dbReference type="SAM" id="Coils"/>
    </source>
</evidence>
<dbReference type="InterPro" id="IPR021729">
    <property type="entry name" value="DUF3298"/>
</dbReference>
<dbReference type="PROSITE" id="PS51257">
    <property type="entry name" value="PROKAR_LIPOPROTEIN"/>
    <property type="match status" value="1"/>
</dbReference>
<dbReference type="EMBL" id="SLXJ01000013">
    <property type="protein sequence ID" value="TCP16218.1"/>
    <property type="molecule type" value="Genomic_DNA"/>
</dbReference>
<keyword evidence="4" id="KW-1185">Reference proteome</keyword>
<evidence type="ECO:0000313" key="4">
    <source>
        <dbReference type="Proteomes" id="UP000295537"/>
    </source>
</evidence>
<dbReference type="OrthoDB" id="6697831at2"/>
<dbReference type="Gene3D" id="3.90.640.20">
    <property type="entry name" value="Heat-shock cognate protein, ATPase"/>
    <property type="match status" value="1"/>
</dbReference>
<dbReference type="Pfam" id="PF11738">
    <property type="entry name" value="DUF3298"/>
    <property type="match status" value="1"/>
</dbReference>
<accession>A0A4R2N5Y5</accession>
<proteinExistence type="predicted"/>
<dbReference type="AlphaFoldDB" id="A0A4R2N5Y5"/>
<dbReference type="RefSeq" id="WP_132501831.1">
    <property type="nucleotide sequence ID" value="NZ_LVXA01000001.1"/>
</dbReference>
<evidence type="ECO:0000259" key="2">
    <source>
        <dbReference type="Pfam" id="PF11738"/>
    </source>
</evidence>